<feature type="domain" description="Transglutaminase-like" evidence="2">
    <location>
        <begin position="219"/>
        <end position="328"/>
    </location>
</feature>
<proteinExistence type="predicted"/>
<feature type="compositionally biased region" description="Pro residues" evidence="1">
    <location>
        <begin position="357"/>
        <end position="367"/>
    </location>
</feature>
<accession>A0A6G7YF21</accession>
<dbReference type="Gene3D" id="3.10.620.30">
    <property type="match status" value="1"/>
</dbReference>
<feature type="compositionally biased region" description="Basic residues" evidence="1">
    <location>
        <begin position="492"/>
        <end position="507"/>
    </location>
</feature>
<dbReference type="KEGG" id="npi:G7071_08115"/>
<feature type="compositionally biased region" description="Polar residues" evidence="1">
    <location>
        <begin position="449"/>
        <end position="458"/>
    </location>
</feature>
<sequence length="507" mass="54151">MTASALALPASALVTGGDDDERLVARAWVEPPFDIGRYPSPLAGFRKYVDLRPGDDPTNVFTKTLFTVRGVPAGTRVRIAAMDTYDGMVWGASNDALPGEAAADSFQRVSSTIDNPAEGEDVEAEVTIGEGHSGVWLPTVGALRGIEFGLGEPDRKAESFRYNLATSTAVVPSGLRAGDTYSFKAVQPPAEVDQDTLAAAAVTALPPGTGFLTEPANDWSKEATTPMGRVLAIADHLKSEGKYSDGVTKAEQVYHPGHNLRRLSDEFINDEQMVGNDEQYAAVMALLAQEVGVPARVVLGAVVPEGGVVTGAEVEAWVELQAADGTWRTLPADRFMSKEPPAEKLPESKTPMSGTIVPPPAPIPPPSDAGEQSDADLKERKATKDEGTRTRCSAPRSRPGCSSWPSMSPGRWSSCWSSWPPSSVSRPCAGADGAPRTSRQPDSWAPGASWSTTLETWASTSRWVRPPVVSSRPPSDRSPPRAWLGTRTARSSGRRFRPPSRQRHTGD</sequence>
<dbReference type="RefSeq" id="WP_166317174.1">
    <property type="nucleotide sequence ID" value="NZ_CP049866.1"/>
</dbReference>
<feature type="region of interest" description="Disordered" evidence="1">
    <location>
        <begin position="331"/>
        <end position="507"/>
    </location>
</feature>
<evidence type="ECO:0000313" key="4">
    <source>
        <dbReference type="Proteomes" id="UP000502035"/>
    </source>
</evidence>
<reference evidence="3 4" key="1">
    <citation type="submission" date="2020-03" db="EMBL/GenBank/DDBJ databases">
        <title>Nocardioides sp. nov., isolated from fish.</title>
        <authorList>
            <person name="Hyun D.-W."/>
            <person name="Bae J.-W."/>
        </authorList>
    </citation>
    <scope>NUCLEOTIDE SEQUENCE [LARGE SCALE GENOMIC DNA]</scope>
    <source>
        <strain evidence="3 4">HDW12A</strain>
    </source>
</reference>
<organism evidence="3 4">
    <name type="scientific">Nocardioides piscis</name>
    <dbReference type="NCBI Taxonomy" id="2714938"/>
    <lineage>
        <taxon>Bacteria</taxon>
        <taxon>Bacillati</taxon>
        <taxon>Actinomycetota</taxon>
        <taxon>Actinomycetes</taxon>
        <taxon>Propionibacteriales</taxon>
        <taxon>Nocardioidaceae</taxon>
        <taxon>Nocardioides</taxon>
    </lineage>
</organism>
<feature type="compositionally biased region" description="Low complexity" evidence="1">
    <location>
        <begin position="459"/>
        <end position="473"/>
    </location>
</feature>
<feature type="compositionally biased region" description="Low complexity" evidence="1">
    <location>
        <begin position="406"/>
        <end position="425"/>
    </location>
</feature>
<name>A0A6G7YF21_9ACTN</name>
<evidence type="ECO:0000259" key="2">
    <source>
        <dbReference type="Pfam" id="PF01841"/>
    </source>
</evidence>
<protein>
    <submittedName>
        <fullName evidence="3">Transglutaminase domain-containing protein</fullName>
    </submittedName>
</protein>
<feature type="compositionally biased region" description="Basic and acidic residues" evidence="1">
    <location>
        <begin position="335"/>
        <end position="347"/>
    </location>
</feature>
<dbReference type="Proteomes" id="UP000502035">
    <property type="component" value="Chromosome"/>
</dbReference>
<dbReference type="AlphaFoldDB" id="A0A6G7YF21"/>
<dbReference type="InterPro" id="IPR002931">
    <property type="entry name" value="Transglutaminase-like"/>
</dbReference>
<keyword evidence="4" id="KW-1185">Reference proteome</keyword>
<gene>
    <name evidence="3" type="ORF">G7071_08115</name>
</gene>
<dbReference type="Pfam" id="PF01841">
    <property type="entry name" value="Transglut_core"/>
    <property type="match status" value="1"/>
</dbReference>
<evidence type="ECO:0000313" key="3">
    <source>
        <dbReference type="EMBL" id="QIK75405.1"/>
    </source>
</evidence>
<dbReference type="EMBL" id="CP049866">
    <property type="protein sequence ID" value="QIK75405.1"/>
    <property type="molecule type" value="Genomic_DNA"/>
</dbReference>
<feature type="compositionally biased region" description="Basic and acidic residues" evidence="1">
    <location>
        <begin position="375"/>
        <end position="389"/>
    </location>
</feature>
<evidence type="ECO:0000256" key="1">
    <source>
        <dbReference type="SAM" id="MobiDB-lite"/>
    </source>
</evidence>